<feature type="transmembrane region" description="Helical" evidence="1">
    <location>
        <begin position="100"/>
        <end position="118"/>
    </location>
</feature>
<comment type="caution">
    <text evidence="2">The sequence shown here is derived from an EMBL/GenBank/DDBJ whole genome shotgun (WGS) entry which is preliminary data.</text>
</comment>
<dbReference type="Proteomes" id="UP000094795">
    <property type="component" value="Unassembled WGS sequence"/>
</dbReference>
<dbReference type="OrthoDB" id="7993201at2"/>
<dbReference type="RefSeq" id="WP_066177584.1">
    <property type="nucleotide sequence ID" value="NZ_LQZT01000012.1"/>
</dbReference>
<dbReference type="AlphaFoldDB" id="A0A1C1YVS3"/>
<protein>
    <submittedName>
        <fullName evidence="2">Uncharacterized protein</fullName>
    </submittedName>
</protein>
<feature type="transmembrane region" description="Helical" evidence="1">
    <location>
        <begin position="163"/>
        <end position="190"/>
    </location>
</feature>
<dbReference type="EMBL" id="LQZT01000012">
    <property type="protein sequence ID" value="OCW57557.1"/>
    <property type="molecule type" value="Genomic_DNA"/>
</dbReference>
<name>A0A1C1YVS3_9HYPH</name>
<feature type="transmembrane region" description="Helical" evidence="1">
    <location>
        <begin position="197"/>
        <end position="216"/>
    </location>
</feature>
<proteinExistence type="predicted"/>
<feature type="transmembrane region" description="Helical" evidence="1">
    <location>
        <begin position="304"/>
        <end position="326"/>
    </location>
</feature>
<feature type="transmembrane region" description="Helical" evidence="1">
    <location>
        <begin position="353"/>
        <end position="370"/>
    </location>
</feature>
<feature type="transmembrane region" description="Helical" evidence="1">
    <location>
        <begin position="18"/>
        <end position="41"/>
    </location>
</feature>
<reference evidence="2 3" key="1">
    <citation type="submission" date="2015-12" db="EMBL/GenBank/DDBJ databases">
        <authorList>
            <person name="Shamseldin A."/>
            <person name="Moawad H."/>
            <person name="Abd El-Rahim W.M."/>
            <person name="Sadowsky M.J."/>
        </authorList>
    </citation>
    <scope>NUCLEOTIDE SEQUENCE [LARGE SCALE GENOMIC DNA]</scope>
    <source>
        <strain evidence="2 3">JC234</strain>
    </source>
</reference>
<organism evidence="2 3">
    <name type="scientific">Hoeflea olei</name>
    <dbReference type="NCBI Taxonomy" id="1480615"/>
    <lineage>
        <taxon>Bacteria</taxon>
        <taxon>Pseudomonadati</taxon>
        <taxon>Pseudomonadota</taxon>
        <taxon>Alphaproteobacteria</taxon>
        <taxon>Hyphomicrobiales</taxon>
        <taxon>Rhizobiaceae</taxon>
        <taxon>Hoeflea</taxon>
    </lineage>
</organism>
<keyword evidence="1" id="KW-1133">Transmembrane helix</keyword>
<accession>A0A1C1YVS3</accession>
<evidence type="ECO:0000256" key="1">
    <source>
        <dbReference type="SAM" id="Phobius"/>
    </source>
</evidence>
<sequence length="568" mass="61928">MRIEDTGSDGTGGRRALLWLYPVLAGFVLLLALLQTLPLVLPIGPMYWDVLIYYDAIGRIAHGQWPAIDFFVPVGPLEYFLAYLSSRLFPEAHPVLLTQWIWLPLTVPVMALMLWDVARQSRMAALWLLLPWMIYTALPFNVIDYYPYPGTDAFGIYNRHGSVLIYLVAATVLFVRGPLVQTICLSLLLLGLAFCKITAFLACGPILLFGLLFGRISPRTAIATALLCIGVAGVVELSTGLVSPYVRDIVLLASENSGAILPRFLTAASQHFNVLGAGGLLALVLLVAALSGHEAAGGRRSGNAIARAIDADWFWLGLLIACGLFYETQNTGGQAFFAVWPALLSILLRPRPAYGRFGVAILVLIGFTALPNVSTMIHKAARAAAVAPGYVHLDAPDLGPIGRVSAKDVFVEQASRLRGIYISHPETYRAIAATGSLPSFLLFSDPDYQYLLLQEMQAATVAIKALEKKRGAPFARVFNLDFANPFPYILDRKGAGEVAIGADPSRALPDLDVKTRRAVAATDLVLAPGCPYHRARQELFEHYRSALTRHTRIALTPCYDAYVLPPTR</sequence>
<feature type="transmembrane region" description="Helical" evidence="1">
    <location>
        <begin position="272"/>
        <end position="292"/>
    </location>
</feature>
<keyword evidence="1" id="KW-0472">Membrane</keyword>
<keyword evidence="1" id="KW-0812">Transmembrane</keyword>
<feature type="transmembrane region" description="Helical" evidence="1">
    <location>
        <begin position="125"/>
        <end position="143"/>
    </location>
</feature>
<gene>
    <name evidence="2" type="ORF">AWJ14_01685</name>
</gene>
<evidence type="ECO:0000313" key="3">
    <source>
        <dbReference type="Proteomes" id="UP000094795"/>
    </source>
</evidence>
<evidence type="ECO:0000313" key="2">
    <source>
        <dbReference type="EMBL" id="OCW57557.1"/>
    </source>
</evidence>
<keyword evidence="3" id="KW-1185">Reference proteome</keyword>